<dbReference type="InterPro" id="IPR020612">
    <property type="entry name" value="Methylthiotransferase_CS"/>
</dbReference>
<evidence type="ECO:0000313" key="11">
    <source>
        <dbReference type="EMBL" id="CCQ89783.1"/>
    </source>
</evidence>
<evidence type="ECO:0000256" key="6">
    <source>
        <dbReference type="ARBA" id="ARBA00022723"/>
    </source>
</evidence>
<keyword evidence="5" id="KW-0949">S-adenosyl-L-methionine</keyword>
<evidence type="ECO:0000259" key="10">
    <source>
        <dbReference type="PROSITE" id="PS51918"/>
    </source>
</evidence>
<evidence type="ECO:0000256" key="5">
    <source>
        <dbReference type="ARBA" id="ARBA00022691"/>
    </source>
</evidence>
<dbReference type="HOGENOM" id="CLU_021572_4_2_0"/>
<evidence type="ECO:0000313" key="12">
    <source>
        <dbReference type="Proteomes" id="UP000011704"/>
    </source>
</evidence>
<dbReference type="InterPro" id="IPR058240">
    <property type="entry name" value="rSAM_sf"/>
</dbReference>
<organism evidence="11 12">
    <name type="scientific">Nitrospina gracilis (strain 3/211)</name>
    <dbReference type="NCBI Taxonomy" id="1266370"/>
    <lineage>
        <taxon>Bacteria</taxon>
        <taxon>Pseudomonadati</taxon>
        <taxon>Nitrospinota/Tectimicrobiota group</taxon>
        <taxon>Nitrospinota</taxon>
        <taxon>Nitrospinia</taxon>
        <taxon>Nitrospinales</taxon>
        <taxon>Nitrospinaceae</taxon>
        <taxon>Nitrospina</taxon>
    </lineage>
</organism>
<dbReference type="InterPro" id="IPR007197">
    <property type="entry name" value="rSAM"/>
</dbReference>
<dbReference type="PROSITE" id="PS51332">
    <property type="entry name" value="B12_BINDING"/>
    <property type="match status" value="1"/>
</dbReference>
<dbReference type="RefSeq" id="WP_005006560.1">
    <property type="nucleotide sequence ID" value="NZ_HG422173.1"/>
</dbReference>
<proteinExistence type="predicted"/>
<evidence type="ECO:0000256" key="8">
    <source>
        <dbReference type="ARBA" id="ARBA00023014"/>
    </source>
</evidence>
<dbReference type="GO" id="GO:0031419">
    <property type="term" value="F:cobalamin binding"/>
    <property type="evidence" value="ECO:0007669"/>
    <property type="project" value="InterPro"/>
</dbReference>
<dbReference type="EMBL" id="CAQJ01000019">
    <property type="protein sequence ID" value="CCQ89783.1"/>
    <property type="molecule type" value="Genomic_DNA"/>
</dbReference>
<gene>
    <name evidence="11" type="ORF">NITGR_170040</name>
</gene>
<dbReference type="SFLD" id="SFLDG01082">
    <property type="entry name" value="B12-binding_domain_containing"/>
    <property type="match status" value="1"/>
</dbReference>
<dbReference type="SFLD" id="SFLDG01123">
    <property type="entry name" value="methyltransferase_(Class_B)"/>
    <property type="match status" value="1"/>
</dbReference>
<sequence length="497" mass="56311">MDVLLVTPPSKDRVFQQLGQSLTAIEVPVWSMLMATFLERHGLSVEILDAEADQIGYDATTKRILDANATLTVFVIYGHQPSASTQCMPAGREVARRVHDAAPHRPTLVMGTHASALPERTLLEEPYTFVCHGEGPYTVLRLVEVLKAGEQDWAKVPGLTYRLENRAASTPAAENIRDLDTEMPRQAWEKVDMTKYRAHNWHCFDHIHARQPYASIQTSLGCPYKCSFCCINAPFGKPSIRYWSPKTVLDQIDLLVNKYGVTNIKIPDEMFVLNEEHVLGICDGIIERGYDLNIWAYARVDTVKDRFLEKLRRAGFRWLALGIESGSQYVRDGVEKGRFGDTDILCVTNKIQDHGIYIIANYIFGLPDDTHDSMQDTLDLALEINGEWANFYCGMAYPGSPLYDRAKQLKLPLPDDPEGPGWIGYSQHAYESLPLPTDTLTGQEVLDFRDQAFDTYFTHPPYLGMMREKFDGDVLQHIEDMVKIKIRRKHRDAPVAS</sequence>
<comment type="cofactor">
    <cofactor evidence="1">
        <name>[4Fe-4S] cluster</name>
        <dbReference type="ChEBI" id="CHEBI:49883"/>
    </cofactor>
</comment>
<feature type="domain" description="B12-binding" evidence="9">
    <location>
        <begin position="1"/>
        <end position="153"/>
    </location>
</feature>
<evidence type="ECO:0000259" key="9">
    <source>
        <dbReference type="PROSITE" id="PS51332"/>
    </source>
</evidence>
<dbReference type="InterPro" id="IPR006158">
    <property type="entry name" value="Cobalamin-bd"/>
</dbReference>
<keyword evidence="12" id="KW-1185">Reference proteome</keyword>
<evidence type="ECO:0000256" key="7">
    <source>
        <dbReference type="ARBA" id="ARBA00023004"/>
    </source>
</evidence>
<dbReference type="InterPro" id="IPR006638">
    <property type="entry name" value="Elp3/MiaA/NifB-like_rSAM"/>
</dbReference>
<evidence type="ECO:0000256" key="1">
    <source>
        <dbReference type="ARBA" id="ARBA00001966"/>
    </source>
</evidence>
<keyword evidence="8" id="KW-0411">Iron-sulfur</keyword>
<dbReference type="Proteomes" id="UP000011704">
    <property type="component" value="Unassembled WGS sequence"/>
</dbReference>
<dbReference type="GO" id="GO:0051539">
    <property type="term" value="F:4 iron, 4 sulfur cluster binding"/>
    <property type="evidence" value="ECO:0007669"/>
    <property type="project" value="UniProtKB-KW"/>
</dbReference>
<dbReference type="SMART" id="SM00729">
    <property type="entry name" value="Elp3"/>
    <property type="match status" value="1"/>
</dbReference>
<dbReference type="Gene3D" id="3.40.50.280">
    <property type="entry name" value="Cobalamin-binding domain"/>
    <property type="match status" value="1"/>
</dbReference>
<name>M1YWC2_NITG3</name>
<dbReference type="Pfam" id="PF02310">
    <property type="entry name" value="B12-binding"/>
    <property type="match status" value="1"/>
</dbReference>
<dbReference type="STRING" id="1266370.NITGR_170040"/>
<protein>
    <submittedName>
        <fullName evidence="11">Uncharacterized protein</fullName>
    </submittedName>
</protein>
<reference evidence="11 12" key="1">
    <citation type="journal article" date="2013" name="Front. Microbiol.">
        <title>The genome of Nitrospina gracilis illuminates the metabolism and evolution of the major marine nitrite oxidizer.</title>
        <authorList>
            <person name="Luecker S."/>
            <person name="Nowka B."/>
            <person name="Rattei T."/>
            <person name="Spieck E."/>
            <person name="and Daims H."/>
        </authorList>
    </citation>
    <scope>NUCLEOTIDE SEQUENCE [LARGE SCALE GENOMIC DNA]</scope>
    <source>
        <strain evidence="11 12">3/211</strain>
    </source>
</reference>
<dbReference type="AlphaFoldDB" id="M1YWC2"/>
<comment type="caution">
    <text evidence="11">The sequence shown here is derived from an EMBL/GenBank/DDBJ whole genome shotgun (WGS) entry which is preliminary data.</text>
</comment>
<dbReference type="InterPro" id="IPR051198">
    <property type="entry name" value="BchE-like"/>
</dbReference>
<dbReference type="PANTHER" id="PTHR43409:SF7">
    <property type="entry name" value="BLL1977 PROTEIN"/>
    <property type="match status" value="1"/>
</dbReference>
<dbReference type="PROSITE" id="PS01278">
    <property type="entry name" value="MTTASE_RADICAL"/>
    <property type="match status" value="1"/>
</dbReference>
<keyword evidence="3" id="KW-0489">Methyltransferase</keyword>
<evidence type="ECO:0000256" key="3">
    <source>
        <dbReference type="ARBA" id="ARBA00022603"/>
    </source>
</evidence>
<dbReference type="Gene3D" id="3.80.30.20">
    <property type="entry name" value="tm_1862 like domain"/>
    <property type="match status" value="1"/>
</dbReference>
<dbReference type="SFLD" id="SFLDS00029">
    <property type="entry name" value="Radical_SAM"/>
    <property type="match status" value="1"/>
</dbReference>
<feature type="domain" description="Radical SAM core" evidence="10">
    <location>
        <begin position="208"/>
        <end position="436"/>
    </location>
</feature>
<dbReference type="SUPFAM" id="SSF102114">
    <property type="entry name" value="Radical SAM enzymes"/>
    <property type="match status" value="1"/>
</dbReference>
<dbReference type="InterPro" id="IPR034466">
    <property type="entry name" value="Methyltransferase_Class_B"/>
</dbReference>
<dbReference type="PANTHER" id="PTHR43409">
    <property type="entry name" value="ANAEROBIC MAGNESIUM-PROTOPORPHYRIN IX MONOMETHYL ESTER CYCLASE-RELATED"/>
    <property type="match status" value="1"/>
</dbReference>
<keyword evidence="4" id="KW-0808">Transferase</keyword>
<accession>M1YWC2</accession>
<evidence type="ECO:0000256" key="2">
    <source>
        <dbReference type="ARBA" id="ARBA00022485"/>
    </source>
</evidence>
<dbReference type="GO" id="GO:0003824">
    <property type="term" value="F:catalytic activity"/>
    <property type="evidence" value="ECO:0007669"/>
    <property type="project" value="InterPro"/>
</dbReference>
<dbReference type="Pfam" id="PF04055">
    <property type="entry name" value="Radical_SAM"/>
    <property type="match status" value="1"/>
</dbReference>
<dbReference type="GO" id="GO:0046872">
    <property type="term" value="F:metal ion binding"/>
    <property type="evidence" value="ECO:0007669"/>
    <property type="project" value="UniProtKB-KW"/>
</dbReference>
<dbReference type="CDD" id="cd01335">
    <property type="entry name" value="Radical_SAM"/>
    <property type="match status" value="1"/>
</dbReference>
<dbReference type="OrthoDB" id="9801424at2"/>
<dbReference type="InterPro" id="IPR023404">
    <property type="entry name" value="rSAM_horseshoe"/>
</dbReference>
<dbReference type="PROSITE" id="PS51918">
    <property type="entry name" value="RADICAL_SAM"/>
    <property type="match status" value="1"/>
</dbReference>
<keyword evidence="6" id="KW-0479">Metal-binding</keyword>
<keyword evidence="2" id="KW-0004">4Fe-4S</keyword>
<evidence type="ECO:0000256" key="4">
    <source>
        <dbReference type="ARBA" id="ARBA00022679"/>
    </source>
</evidence>
<dbReference type="InParanoid" id="M1YWC2"/>
<keyword evidence="7" id="KW-0408">Iron</keyword>